<dbReference type="AlphaFoldDB" id="A0AAD5UWW5"/>
<accession>A0AAD5UWW5</accession>
<dbReference type="InterPro" id="IPR018859">
    <property type="entry name" value="BAR_dom-cont"/>
</dbReference>
<proteinExistence type="predicted"/>
<comment type="caution">
    <text evidence="1">The sequence shown here is derived from an EMBL/GenBank/DDBJ whole genome shotgun (WGS) entry which is preliminary data.</text>
</comment>
<evidence type="ECO:0000313" key="1">
    <source>
        <dbReference type="EMBL" id="KAJ3478251.1"/>
    </source>
</evidence>
<evidence type="ECO:0008006" key="3">
    <source>
        <dbReference type="Google" id="ProtNLM"/>
    </source>
</evidence>
<dbReference type="CDD" id="cd07600">
    <property type="entry name" value="BAR_Gvp36"/>
    <property type="match status" value="1"/>
</dbReference>
<sequence>MTVVDEILKRNACASAYASLASWLNRALDPDHLQYPLSGYQASLLCCATVWNTAQHQSHSTTPTSQATPQDIMDGWSKLQAGLAGLNLGQSANKFAKGFSSSVQATKERLGQVAPDEITELPQEYKDLEARVDALRSVHLTLLKITKVYNTETYDYPTQIQESLSEFGTTIGHGITNFAAANLKGTNLPAPEPATPVEHQHKTLPHALRRSATAASTIIHNSPNGQDDKLGKALGEYAVAWQKISDARVQQDESIKVNFLQPWQVTLSTAINVAMKARQAVSASRLELDAAKQSLKNAGPAKQEAARIDVENAEDDLVQKTEVAITLMKTVLENPEPLKNLNELAKAQLIFYATAAEALSSVQGEIEELSVAAEGEYR</sequence>
<protein>
    <recommendedName>
        <fullName evidence="3">Cytoplasmic protein</fullName>
    </recommendedName>
</protein>
<dbReference type="EMBL" id="JANAWD010000526">
    <property type="protein sequence ID" value="KAJ3478251.1"/>
    <property type="molecule type" value="Genomic_DNA"/>
</dbReference>
<gene>
    <name evidence="1" type="ORF">NLI96_g9882</name>
</gene>
<dbReference type="Pfam" id="PF10455">
    <property type="entry name" value="BAR_2"/>
    <property type="match status" value="1"/>
</dbReference>
<reference evidence="1" key="1">
    <citation type="submission" date="2022-07" db="EMBL/GenBank/DDBJ databases">
        <title>Genome Sequence of Physisporinus lineatus.</title>
        <authorList>
            <person name="Buettner E."/>
        </authorList>
    </citation>
    <scope>NUCLEOTIDE SEQUENCE</scope>
    <source>
        <strain evidence="1">VT162</strain>
    </source>
</reference>
<dbReference type="Proteomes" id="UP001212997">
    <property type="component" value="Unassembled WGS sequence"/>
</dbReference>
<dbReference type="Gene3D" id="1.20.1270.60">
    <property type="entry name" value="Arfaptin homology (AH) domain/BAR domain"/>
    <property type="match status" value="1"/>
</dbReference>
<dbReference type="InterPro" id="IPR027267">
    <property type="entry name" value="AH/BAR_dom_sf"/>
</dbReference>
<evidence type="ECO:0000313" key="2">
    <source>
        <dbReference type="Proteomes" id="UP001212997"/>
    </source>
</evidence>
<organism evidence="1 2">
    <name type="scientific">Meripilus lineatus</name>
    <dbReference type="NCBI Taxonomy" id="2056292"/>
    <lineage>
        <taxon>Eukaryota</taxon>
        <taxon>Fungi</taxon>
        <taxon>Dikarya</taxon>
        <taxon>Basidiomycota</taxon>
        <taxon>Agaricomycotina</taxon>
        <taxon>Agaricomycetes</taxon>
        <taxon>Polyporales</taxon>
        <taxon>Meripilaceae</taxon>
        <taxon>Meripilus</taxon>
    </lineage>
</organism>
<keyword evidence="2" id="KW-1185">Reference proteome</keyword>
<dbReference type="SUPFAM" id="SSF103657">
    <property type="entry name" value="BAR/IMD domain-like"/>
    <property type="match status" value="1"/>
</dbReference>
<name>A0AAD5UWW5_9APHY</name>